<dbReference type="EMBL" id="JAQQAF010000008">
    <property type="protein sequence ID" value="KAJ8467586.1"/>
    <property type="molecule type" value="Genomic_DNA"/>
</dbReference>
<comment type="caution">
    <text evidence="2">The sequence shown here is derived from an EMBL/GenBank/DDBJ whole genome shotgun (WGS) entry which is preliminary data.</text>
</comment>
<dbReference type="AlphaFoldDB" id="A0AAV8QDB8"/>
<evidence type="ECO:0000313" key="2">
    <source>
        <dbReference type="EMBL" id="KAJ8467586.1"/>
    </source>
</evidence>
<evidence type="ECO:0000256" key="1">
    <source>
        <dbReference type="SAM" id="MobiDB-lite"/>
    </source>
</evidence>
<dbReference type="Proteomes" id="UP001222027">
    <property type="component" value="Unassembled WGS sequence"/>
</dbReference>
<reference evidence="2 3" key="1">
    <citation type="submission" date="2022-12" db="EMBL/GenBank/DDBJ databases">
        <title>Chromosome-scale assembly of the Ensete ventricosum genome.</title>
        <authorList>
            <person name="Dussert Y."/>
            <person name="Stocks J."/>
            <person name="Wendawek A."/>
            <person name="Woldeyes F."/>
            <person name="Nichols R.A."/>
            <person name="Borrell J.S."/>
        </authorList>
    </citation>
    <scope>NUCLEOTIDE SEQUENCE [LARGE SCALE GENOMIC DNA]</scope>
    <source>
        <strain evidence="3">cv. Maze</strain>
        <tissue evidence="2">Seeds</tissue>
    </source>
</reference>
<accession>A0AAV8QDB8</accession>
<name>A0AAV8QDB8_ENSVE</name>
<evidence type="ECO:0000313" key="3">
    <source>
        <dbReference type="Proteomes" id="UP001222027"/>
    </source>
</evidence>
<sequence>MPRAMLEQGTAKEAPSCGAGRRFEDRLSELVSLDRVSTASVHRERFENILGERLLPLQDHRIEPRFPVKSGKCSMVLFLDISRNAFPATESRQLGHAFSRRQLDSSNHGAPAHKTTASGCPK</sequence>
<feature type="region of interest" description="Disordered" evidence="1">
    <location>
        <begin position="102"/>
        <end position="122"/>
    </location>
</feature>
<keyword evidence="3" id="KW-1185">Reference proteome</keyword>
<proteinExistence type="predicted"/>
<organism evidence="2 3">
    <name type="scientific">Ensete ventricosum</name>
    <name type="common">Abyssinian banana</name>
    <name type="synonym">Musa ensete</name>
    <dbReference type="NCBI Taxonomy" id="4639"/>
    <lineage>
        <taxon>Eukaryota</taxon>
        <taxon>Viridiplantae</taxon>
        <taxon>Streptophyta</taxon>
        <taxon>Embryophyta</taxon>
        <taxon>Tracheophyta</taxon>
        <taxon>Spermatophyta</taxon>
        <taxon>Magnoliopsida</taxon>
        <taxon>Liliopsida</taxon>
        <taxon>Zingiberales</taxon>
        <taxon>Musaceae</taxon>
        <taxon>Ensete</taxon>
    </lineage>
</organism>
<protein>
    <submittedName>
        <fullName evidence="2">Uncharacterized protein</fullName>
    </submittedName>
</protein>
<gene>
    <name evidence="2" type="ORF">OPV22_030138</name>
</gene>